<keyword evidence="2" id="KW-0813">Transport</keyword>
<dbReference type="Proteomes" id="UP000216797">
    <property type="component" value="Unassembled WGS sequence"/>
</dbReference>
<feature type="transmembrane region" description="Helical" evidence="9">
    <location>
        <begin position="125"/>
        <end position="151"/>
    </location>
</feature>
<evidence type="ECO:0000256" key="5">
    <source>
        <dbReference type="ARBA" id="ARBA00022741"/>
    </source>
</evidence>
<dbReference type="Gene3D" id="3.40.50.300">
    <property type="entry name" value="P-loop containing nucleotide triphosphate hydrolases"/>
    <property type="match status" value="1"/>
</dbReference>
<dbReference type="InterPro" id="IPR036640">
    <property type="entry name" value="ABC1_TM_sf"/>
</dbReference>
<evidence type="ECO:0000256" key="9">
    <source>
        <dbReference type="SAM" id="Phobius"/>
    </source>
</evidence>
<proteinExistence type="predicted"/>
<feature type="transmembrane region" description="Helical" evidence="9">
    <location>
        <begin position="52"/>
        <end position="77"/>
    </location>
</feature>
<dbReference type="GO" id="GO:0005886">
    <property type="term" value="C:plasma membrane"/>
    <property type="evidence" value="ECO:0007669"/>
    <property type="project" value="UniProtKB-SubCell"/>
</dbReference>
<feature type="transmembrane region" description="Helical" evidence="9">
    <location>
        <begin position="278"/>
        <end position="297"/>
    </location>
</feature>
<evidence type="ECO:0000313" key="12">
    <source>
        <dbReference type="EMBL" id="PAB01855.1"/>
    </source>
</evidence>
<gene>
    <name evidence="12" type="ORF">AKL21_02680</name>
</gene>
<keyword evidence="3" id="KW-1003">Cell membrane</keyword>
<dbReference type="InterPro" id="IPR003593">
    <property type="entry name" value="AAA+_ATPase"/>
</dbReference>
<dbReference type="PANTHER" id="PTHR43394:SF1">
    <property type="entry name" value="ATP-BINDING CASSETTE SUB-FAMILY B MEMBER 10, MITOCHONDRIAL"/>
    <property type="match status" value="1"/>
</dbReference>
<sequence length="579" mass="64102">MFKLLVYAKKYRKQIILGPFFKFLEAVFELILPLLMAQLVDQGIRQNNSKVVWQMTGWMILMSLVGLLCAVICQYYASVASQNFGTELRNQVLKKINSFSHTELNLFGTDTLITRMTSDINQLQLALAMLIRLVVRAPFLSIGAVIMAFMIDWQAGVIFLITLPLFCLILFFIIKTTVPLYQKVQQKLDVINELVGQNLSGVRVIRAFSRRKTEIERFSQRTDDLSDVYVRVTNISALLTPATTFIMNIGILVLFYLGGFKVNVGQLQQGQILALVNYMNQMLLALIVVSNLVIIFTRAAASANRVNEVLETTPTITNSKENLDDASFSPLTTAKKGAIAFQHVSFRFAPQFGLVLKDIDFKVAPGTTLGIIGPTGSGKSALSQLIPRFYDVAAGSVIVDGVDVRKWPLEKLRAEITMVPQTAVLFTGTIKENLQWGKKDATDAECWAALSLAQAKDFVAALPQGLETPIFEGGKNFSGGQKQRLTIARAVIAKPRILILDDSLSALDYKTDLDLRQALQKELDGTLIIISQRVRSIQEAKQILVLDAGKQVGLGSHQTLMATCPEYQAIVQSQEEVSA</sequence>
<dbReference type="GO" id="GO:0016887">
    <property type="term" value="F:ATP hydrolysis activity"/>
    <property type="evidence" value="ECO:0007669"/>
    <property type="project" value="InterPro"/>
</dbReference>
<dbReference type="GO" id="GO:0015421">
    <property type="term" value="F:ABC-type oligopeptide transporter activity"/>
    <property type="evidence" value="ECO:0007669"/>
    <property type="project" value="TreeGrafter"/>
</dbReference>
<evidence type="ECO:0000256" key="4">
    <source>
        <dbReference type="ARBA" id="ARBA00022692"/>
    </source>
</evidence>
<dbReference type="InterPro" id="IPR017871">
    <property type="entry name" value="ABC_transporter-like_CS"/>
</dbReference>
<dbReference type="Pfam" id="PF00664">
    <property type="entry name" value="ABC_membrane"/>
    <property type="match status" value="1"/>
</dbReference>
<evidence type="ECO:0000256" key="6">
    <source>
        <dbReference type="ARBA" id="ARBA00022840"/>
    </source>
</evidence>
<organism evidence="12 13">
    <name type="scientific">Enterococcus canintestini</name>
    <dbReference type="NCBI Taxonomy" id="317010"/>
    <lineage>
        <taxon>Bacteria</taxon>
        <taxon>Bacillati</taxon>
        <taxon>Bacillota</taxon>
        <taxon>Bacilli</taxon>
        <taxon>Lactobacillales</taxon>
        <taxon>Enterococcaceae</taxon>
        <taxon>Enterococcus</taxon>
    </lineage>
</organism>
<dbReference type="FunFam" id="3.40.50.300:FF:000221">
    <property type="entry name" value="Multidrug ABC transporter ATP-binding protein"/>
    <property type="match status" value="1"/>
</dbReference>
<accession>A0A267HW15</accession>
<evidence type="ECO:0000259" key="10">
    <source>
        <dbReference type="PROSITE" id="PS50893"/>
    </source>
</evidence>
<dbReference type="PANTHER" id="PTHR43394">
    <property type="entry name" value="ATP-DEPENDENT PERMEASE MDL1, MITOCHONDRIAL"/>
    <property type="match status" value="1"/>
</dbReference>
<evidence type="ECO:0000259" key="11">
    <source>
        <dbReference type="PROSITE" id="PS50929"/>
    </source>
</evidence>
<dbReference type="CDD" id="cd18548">
    <property type="entry name" value="ABC_6TM_Tm287_like"/>
    <property type="match status" value="1"/>
</dbReference>
<evidence type="ECO:0000256" key="1">
    <source>
        <dbReference type="ARBA" id="ARBA00004651"/>
    </source>
</evidence>
<dbReference type="GO" id="GO:0005524">
    <property type="term" value="F:ATP binding"/>
    <property type="evidence" value="ECO:0007669"/>
    <property type="project" value="UniProtKB-KW"/>
</dbReference>
<keyword evidence="13" id="KW-1185">Reference proteome</keyword>
<evidence type="ECO:0000256" key="7">
    <source>
        <dbReference type="ARBA" id="ARBA00022989"/>
    </source>
</evidence>
<feature type="transmembrane region" description="Helical" evidence="9">
    <location>
        <begin position="20"/>
        <end position="40"/>
    </location>
</feature>
<feature type="transmembrane region" description="Helical" evidence="9">
    <location>
        <begin position="157"/>
        <end position="178"/>
    </location>
</feature>
<evidence type="ECO:0000313" key="13">
    <source>
        <dbReference type="Proteomes" id="UP000216797"/>
    </source>
</evidence>
<keyword evidence="6 12" id="KW-0067">ATP-binding</keyword>
<dbReference type="RefSeq" id="WP_095005967.1">
    <property type="nucleotide sequence ID" value="NZ_LHUG01000002.1"/>
</dbReference>
<evidence type="ECO:0000256" key="3">
    <source>
        <dbReference type="ARBA" id="ARBA00022475"/>
    </source>
</evidence>
<dbReference type="InterPro" id="IPR027417">
    <property type="entry name" value="P-loop_NTPase"/>
</dbReference>
<dbReference type="PROSITE" id="PS50893">
    <property type="entry name" value="ABC_TRANSPORTER_2"/>
    <property type="match status" value="1"/>
</dbReference>
<dbReference type="Pfam" id="PF00005">
    <property type="entry name" value="ABC_tran"/>
    <property type="match status" value="1"/>
</dbReference>
<dbReference type="SMART" id="SM00382">
    <property type="entry name" value="AAA"/>
    <property type="match status" value="1"/>
</dbReference>
<evidence type="ECO:0000256" key="8">
    <source>
        <dbReference type="ARBA" id="ARBA00023136"/>
    </source>
</evidence>
<dbReference type="SUPFAM" id="SSF90123">
    <property type="entry name" value="ABC transporter transmembrane region"/>
    <property type="match status" value="1"/>
</dbReference>
<feature type="transmembrane region" description="Helical" evidence="9">
    <location>
        <begin position="235"/>
        <end position="258"/>
    </location>
</feature>
<dbReference type="InterPro" id="IPR039421">
    <property type="entry name" value="Type_1_exporter"/>
</dbReference>
<dbReference type="InterPro" id="IPR011527">
    <property type="entry name" value="ABC1_TM_dom"/>
</dbReference>
<protein>
    <submittedName>
        <fullName evidence="12">ATP-binding protein</fullName>
    </submittedName>
</protein>
<name>A0A267HW15_9ENTE</name>
<comment type="subcellular location">
    <subcellularLocation>
        <location evidence="1">Cell membrane</location>
        <topology evidence="1">Multi-pass membrane protein</topology>
    </subcellularLocation>
</comment>
<dbReference type="EMBL" id="LHUG01000002">
    <property type="protein sequence ID" value="PAB01855.1"/>
    <property type="molecule type" value="Genomic_DNA"/>
</dbReference>
<dbReference type="InterPro" id="IPR003439">
    <property type="entry name" value="ABC_transporter-like_ATP-bd"/>
</dbReference>
<keyword evidence="5" id="KW-0547">Nucleotide-binding</keyword>
<keyword evidence="7 9" id="KW-1133">Transmembrane helix</keyword>
<evidence type="ECO:0000256" key="2">
    <source>
        <dbReference type="ARBA" id="ARBA00022448"/>
    </source>
</evidence>
<dbReference type="AlphaFoldDB" id="A0A267HW15"/>
<feature type="domain" description="ABC transmembrane type-1" evidence="11">
    <location>
        <begin position="16"/>
        <end position="298"/>
    </location>
</feature>
<dbReference type="SUPFAM" id="SSF52540">
    <property type="entry name" value="P-loop containing nucleoside triphosphate hydrolases"/>
    <property type="match status" value="1"/>
</dbReference>
<dbReference type="PROSITE" id="PS50929">
    <property type="entry name" value="ABC_TM1F"/>
    <property type="match status" value="1"/>
</dbReference>
<keyword evidence="4 9" id="KW-0812">Transmembrane</keyword>
<feature type="domain" description="ABC transporter" evidence="10">
    <location>
        <begin position="339"/>
        <end position="573"/>
    </location>
</feature>
<reference evidence="12 13" key="1">
    <citation type="submission" date="2015-08" db="EMBL/GenBank/DDBJ databases">
        <title>Enterococcus genome sequence.</title>
        <authorList>
            <person name="Acedo J.Z."/>
            <person name="Vederas J.C."/>
        </authorList>
    </citation>
    <scope>NUCLEOTIDE SEQUENCE [LARGE SCALE GENOMIC DNA]</scope>
    <source>
        <strain evidence="12 13">49</strain>
    </source>
</reference>
<dbReference type="Gene3D" id="1.20.1560.10">
    <property type="entry name" value="ABC transporter type 1, transmembrane domain"/>
    <property type="match status" value="1"/>
</dbReference>
<comment type="caution">
    <text evidence="12">The sequence shown here is derived from an EMBL/GenBank/DDBJ whole genome shotgun (WGS) entry which is preliminary data.</text>
</comment>
<keyword evidence="8 9" id="KW-0472">Membrane</keyword>
<dbReference type="PROSITE" id="PS00211">
    <property type="entry name" value="ABC_TRANSPORTER_1"/>
    <property type="match status" value="1"/>
</dbReference>